<dbReference type="SUPFAM" id="SSF52540">
    <property type="entry name" value="P-loop containing nucleoside triphosphate hydrolases"/>
    <property type="match status" value="1"/>
</dbReference>
<dbReference type="Gene3D" id="1.10.8.60">
    <property type="match status" value="1"/>
</dbReference>
<gene>
    <name evidence="10" type="ORF">M427DRAFT_131749</name>
</gene>
<comment type="catalytic activity">
    <reaction evidence="6">
        <text>n ATP + n H2O + a microtubule = n ADP + n phosphate + (n+1) alpha/beta tubulin heterodimers.</text>
        <dbReference type="EC" id="5.6.1.1"/>
    </reaction>
</comment>
<evidence type="ECO:0000256" key="1">
    <source>
        <dbReference type="ARBA" id="ARBA00006914"/>
    </source>
</evidence>
<dbReference type="Gene3D" id="3.40.50.300">
    <property type="entry name" value="P-loop containing nucleotide triphosphate hydrolases"/>
    <property type="match status" value="1"/>
</dbReference>
<evidence type="ECO:0000256" key="8">
    <source>
        <dbReference type="RuleBase" id="RU003651"/>
    </source>
</evidence>
<name>A0A139ATE5_GONPJ</name>
<evidence type="ECO:0000256" key="6">
    <source>
        <dbReference type="ARBA" id="ARBA00036378"/>
    </source>
</evidence>
<keyword evidence="4 8" id="KW-0067">ATP-binding</keyword>
<protein>
    <recommendedName>
        <fullName evidence="7">microtubule-severing ATPase</fullName>
        <ecNumber evidence="7">5.6.1.1</ecNumber>
    </recommendedName>
</protein>
<dbReference type="InterPro" id="IPR003593">
    <property type="entry name" value="AAA+_ATPase"/>
</dbReference>
<dbReference type="Proteomes" id="UP000070544">
    <property type="component" value="Unassembled WGS sequence"/>
</dbReference>
<dbReference type="PROSITE" id="PS00674">
    <property type="entry name" value="AAA"/>
    <property type="match status" value="1"/>
</dbReference>
<dbReference type="InterPro" id="IPR003960">
    <property type="entry name" value="ATPase_AAA_CS"/>
</dbReference>
<dbReference type="InterPro" id="IPR050304">
    <property type="entry name" value="MT-severing_AAA_ATPase"/>
</dbReference>
<dbReference type="InterPro" id="IPR027417">
    <property type="entry name" value="P-loop_NTPase"/>
</dbReference>
<dbReference type="PANTHER" id="PTHR23074">
    <property type="entry name" value="AAA DOMAIN-CONTAINING"/>
    <property type="match status" value="1"/>
</dbReference>
<dbReference type="GO" id="GO:0005874">
    <property type="term" value="C:microtubule"/>
    <property type="evidence" value="ECO:0007669"/>
    <property type="project" value="UniProtKB-KW"/>
</dbReference>
<evidence type="ECO:0000259" key="9">
    <source>
        <dbReference type="SMART" id="SM00382"/>
    </source>
</evidence>
<dbReference type="STRING" id="1344416.A0A139ATE5"/>
<dbReference type="InterPro" id="IPR003959">
    <property type="entry name" value="ATPase_AAA_core"/>
</dbReference>
<evidence type="ECO:0000313" key="10">
    <source>
        <dbReference type="EMBL" id="KXS19765.1"/>
    </source>
</evidence>
<dbReference type="EMBL" id="KQ965737">
    <property type="protein sequence ID" value="KXS19765.1"/>
    <property type="molecule type" value="Genomic_DNA"/>
</dbReference>
<dbReference type="AlphaFoldDB" id="A0A139ATE5"/>
<dbReference type="GO" id="GO:0005524">
    <property type="term" value="F:ATP binding"/>
    <property type="evidence" value="ECO:0007669"/>
    <property type="project" value="UniProtKB-KW"/>
</dbReference>
<keyword evidence="3 8" id="KW-0547">Nucleotide-binding</keyword>
<evidence type="ECO:0000256" key="4">
    <source>
        <dbReference type="ARBA" id="ARBA00022840"/>
    </source>
</evidence>
<dbReference type="OrthoDB" id="10251136at2759"/>
<feature type="domain" description="AAA+ ATPase" evidence="9">
    <location>
        <begin position="51"/>
        <end position="187"/>
    </location>
</feature>
<comment type="similarity">
    <text evidence="1 8">Belongs to the AAA ATPase family.</text>
</comment>
<dbReference type="PANTHER" id="PTHR23074:SF86">
    <property type="entry name" value="SPASTIN"/>
    <property type="match status" value="1"/>
</dbReference>
<organism evidence="10 11">
    <name type="scientific">Gonapodya prolifera (strain JEL478)</name>
    <name type="common">Monoblepharis prolifera</name>
    <dbReference type="NCBI Taxonomy" id="1344416"/>
    <lineage>
        <taxon>Eukaryota</taxon>
        <taxon>Fungi</taxon>
        <taxon>Fungi incertae sedis</taxon>
        <taxon>Chytridiomycota</taxon>
        <taxon>Chytridiomycota incertae sedis</taxon>
        <taxon>Monoblepharidomycetes</taxon>
        <taxon>Monoblepharidales</taxon>
        <taxon>Gonapodyaceae</taxon>
        <taxon>Gonapodya</taxon>
    </lineage>
</organism>
<proteinExistence type="inferred from homology"/>
<keyword evidence="5" id="KW-0413">Isomerase</keyword>
<dbReference type="FunFam" id="1.10.8.60:FF:000022">
    <property type="entry name" value="Fidgetin like 1"/>
    <property type="match status" value="1"/>
</dbReference>
<evidence type="ECO:0000256" key="7">
    <source>
        <dbReference type="ARBA" id="ARBA00038871"/>
    </source>
</evidence>
<dbReference type="GO" id="GO:0008568">
    <property type="term" value="F:microtubule severing ATPase activity"/>
    <property type="evidence" value="ECO:0007669"/>
    <property type="project" value="UniProtKB-EC"/>
</dbReference>
<dbReference type="FunFam" id="3.40.50.300:FF:000093">
    <property type="entry name" value="Fidgetin-like 1"/>
    <property type="match status" value="1"/>
</dbReference>
<dbReference type="SMART" id="SM00382">
    <property type="entry name" value="AAA"/>
    <property type="match status" value="1"/>
</dbReference>
<dbReference type="CDD" id="cd19509">
    <property type="entry name" value="RecA-like_VPS4-like"/>
    <property type="match status" value="1"/>
</dbReference>
<sequence length="291" mass="32603">MATAILNEVLVRSPSVSWDDIVGLDSAKRALKEIIVLPSLRPELFTGLRSPAKGVLLFGPPGTGKTMLARAVASEAHSTFFAISASSLTSKWVGESEKMVRALFALARQMQPSVIFIDEVDSILTERRENEHDASRRLKTEFLIQFDGVSSASEDRVLVLGATNRPQELDEAALRRFTKRIYIPLPEPKTRESLFGHFLKDQRHDLSTKQLQVLVSQTEQYSPSDLHALARDASLGPIRELGDRVLKVPPDKIRPISYNDFVEARKMVKSSVHSDTITFLERWNEKYGFTG</sequence>
<evidence type="ECO:0000313" key="11">
    <source>
        <dbReference type="Proteomes" id="UP000070544"/>
    </source>
</evidence>
<accession>A0A139ATE5</accession>
<dbReference type="EC" id="5.6.1.1" evidence="7"/>
<evidence type="ECO:0000256" key="3">
    <source>
        <dbReference type="ARBA" id="ARBA00022741"/>
    </source>
</evidence>
<evidence type="ECO:0000256" key="2">
    <source>
        <dbReference type="ARBA" id="ARBA00022701"/>
    </source>
</evidence>
<reference evidence="10 11" key="1">
    <citation type="journal article" date="2015" name="Genome Biol. Evol.">
        <title>Phylogenomic analyses indicate that early fungi evolved digesting cell walls of algal ancestors of land plants.</title>
        <authorList>
            <person name="Chang Y."/>
            <person name="Wang S."/>
            <person name="Sekimoto S."/>
            <person name="Aerts A.L."/>
            <person name="Choi C."/>
            <person name="Clum A."/>
            <person name="LaButti K.M."/>
            <person name="Lindquist E.A."/>
            <person name="Yee Ngan C."/>
            <person name="Ohm R.A."/>
            <person name="Salamov A.A."/>
            <person name="Grigoriev I.V."/>
            <person name="Spatafora J.W."/>
            <person name="Berbee M.L."/>
        </authorList>
    </citation>
    <scope>NUCLEOTIDE SEQUENCE [LARGE SCALE GENOMIC DNA]</scope>
    <source>
        <strain evidence="10 11">JEL478</strain>
    </source>
</reference>
<keyword evidence="2" id="KW-0493">Microtubule</keyword>
<dbReference type="GO" id="GO:0016887">
    <property type="term" value="F:ATP hydrolysis activity"/>
    <property type="evidence" value="ECO:0007669"/>
    <property type="project" value="InterPro"/>
</dbReference>
<keyword evidence="11" id="KW-1185">Reference proteome</keyword>
<dbReference type="OMA" id="ATNKPWK"/>
<dbReference type="Pfam" id="PF00004">
    <property type="entry name" value="AAA"/>
    <property type="match status" value="1"/>
</dbReference>
<evidence type="ECO:0000256" key="5">
    <source>
        <dbReference type="ARBA" id="ARBA00023235"/>
    </source>
</evidence>